<organism evidence="2 3">
    <name type="scientific">Dendroctonus ponderosae</name>
    <name type="common">Mountain pine beetle</name>
    <dbReference type="NCBI Taxonomy" id="77166"/>
    <lineage>
        <taxon>Eukaryota</taxon>
        <taxon>Metazoa</taxon>
        <taxon>Ecdysozoa</taxon>
        <taxon>Arthropoda</taxon>
        <taxon>Hexapoda</taxon>
        <taxon>Insecta</taxon>
        <taxon>Pterygota</taxon>
        <taxon>Neoptera</taxon>
        <taxon>Endopterygota</taxon>
        <taxon>Coleoptera</taxon>
        <taxon>Polyphaga</taxon>
        <taxon>Cucujiformia</taxon>
        <taxon>Curculionidae</taxon>
        <taxon>Scolytinae</taxon>
        <taxon>Dendroctonus</taxon>
    </lineage>
</organism>
<name>A0AAR5Q1L3_DENPD</name>
<dbReference type="EnsemblMetazoa" id="XM_019911569.1">
    <property type="protein sequence ID" value="XP_019767128.1"/>
    <property type="gene ID" value="LOC109542366"/>
</dbReference>
<evidence type="ECO:0008006" key="4">
    <source>
        <dbReference type="Google" id="ProtNLM"/>
    </source>
</evidence>
<keyword evidence="3" id="KW-1185">Reference proteome</keyword>
<dbReference type="Proteomes" id="UP000019118">
    <property type="component" value="Unassembled WGS sequence"/>
</dbReference>
<feature type="transmembrane region" description="Helical" evidence="1">
    <location>
        <begin position="33"/>
        <end position="53"/>
    </location>
</feature>
<sequence>MGMLFPCLLAGILNGCALQIFREPMKVGNGPLIALYIFIFTTFILLWSIRLYPRNLRKLGKFQPIIEFFTAEFLMEDLIIDFWFPLEAFFLELLPAIAQNIDDWVSAGGWSAEVITDFLKSEASGFYASYTLALFFFLATLHSSRVIDLRTLTQDGPRRFCREICFKTKTGIRRILRKFGFRKKRKVNINEQRNTHQTIDSFNSRQKLHKNRCQSQEYCPLHNLICKTDSDSEFDFFKGFAATSKSNS</sequence>
<keyword evidence="1" id="KW-1133">Transmembrane helix</keyword>
<keyword evidence="1" id="KW-0472">Membrane</keyword>
<dbReference type="Pfam" id="PF16089">
    <property type="entry name" value="DUF4818"/>
    <property type="match status" value="1"/>
</dbReference>
<evidence type="ECO:0000313" key="2">
    <source>
        <dbReference type="EnsemblMetazoa" id="XP_019767128.1"/>
    </source>
</evidence>
<reference evidence="3" key="1">
    <citation type="journal article" date="2013" name="Genome Biol.">
        <title>Draft genome of the mountain pine beetle, Dendroctonus ponderosae Hopkins, a major forest pest.</title>
        <authorList>
            <person name="Keeling C.I."/>
            <person name="Yuen M.M."/>
            <person name="Liao N.Y."/>
            <person name="Docking T.R."/>
            <person name="Chan S.K."/>
            <person name="Taylor G.A."/>
            <person name="Palmquist D.L."/>
            <person name="Jackman S.D."/>
            <person name="Nguyen A."/>
            <person name="Li M."/>
            <person name="Henderson H."/>
            <person name="Janes J.K."/>
            <person name="Zhao Y."/>
            <person name="Pandoh P."/>
            <person name="Moore R."/>
            <person name="Sperling F.A."/>
            <person name="Huber D.P."/>
            <person name="Birol I."/>
            <person name="Jones S.J."/>
            <person name="Bohlmann J."/>
        </authorList>
    </citation>
    <scope>NUCLEOTIDE SEQUENCE</scope>
</reference>
<dbReference type="AlphaFoldDB" id="A0AAR5Q1L3"/>
<accession>A0AAR5Q1L3</accession>
<keyword evidence="1" id="KW-0812">Transmembrane</keyword>
<dbReference type="InterPro" id="IPR032145">
    <property type="entry name" value="DUF4818"/>
</dbReference>
<proteinExistence type="predicted"/>
<evidence type="ECO:0000256" key="1">
    <source>
        <dbReference type="SAM" id="Phobius"/>
    </source>
</evidence>
<evidence type="ECO:0000313" key="3">
    <source>
        <dbReference type="Proteomes" id="UP000019118"/>
    </source>
</evidence>
<protein>
    <recommendedName>
        <fullName evidence="4">TMC domain-containing protein</fullName>
    </recommendedName>
</protein>
<reference evidence="2" key="2">
    <citation type="submission" date="2024-08" db="UniProtKB">
        <authorList>
            <consortium name="EnsemblMetazoa"/>
        </authorList>
    </citation>
    <scope>IDENTIFICATION</scope>
</reference>